<evidence type="ECO:0000313" key="10">
    <source>
        <dbReference type="Proteomes" id="UP000316916"/>
    </source>
</evidence>
<dbReference type="GO" id="GO:0008270">
    <property type="term" value="F:zinc ion binding"/>
    <property type="evidence" value="ECO:0007669"/>
    <property type="project" value="InterPro"/>
</dbReference>
<evidence type="ECO:0000256" key="5">
    <source>
        <dbReference type="ARBA" id="ARBA00022833"/>
    </source>
</evidence>
<dbReference type="PANTHER" id="PTHR11705">
    <property type="entry name" value="PROTEASE FAMILY M14 CARBOXYPEPTIDASE A,B"/>
    <property type="match status" value="1"/>
</dbReference>
<dbReference type="Gene3D" id="3.40.630.10">
    <property type="entry name" value="Zn peptidases"/>
    <property type="match status" value="1"/>
</dbReference>
<sequence length="783" mass="88336">MKTKEELKKYFENGDIPVQEEFWEWQDSYWHKNDLIPLHQIQNSGQIIQQNSSFKDYMNPTLEVGALAISGSIGFPTGSTIRGRTDSFLDIIYANQIELLGDMLLQTIFYYSDTNVFISKQDINAKTFTPAIPVTAKKWKVSLHHIDKTQTVTQPELNAIKINCYSSKSVTFNDIVENAKASIKVISEYNSLEINLGENIPTEIGRIAVNNGFNSTSDTGIRTALIPVISGKYLISQKSGYKISRVVFYKDGIFANQNVTTNDFSVDNLTSNQVRIVFEKNTPTDIVTEQDRLDFIYILKNISTSKYDQLLNESKKSKPLPSTIYTINEQVAILNTNDTDINFDLANRKIIISGGAIIDTGNTTVGRISLPISTAGIDMPSAITAGVVLYNKTNNTIIVQSQTSAPLLNHLILFTYRYSGAFTTFYVTGLKNYSVNGVPVSQKDARQMNKFAVDNFGIKYWNAPVYPAFNPLTLTSDVLYPMYDRVIAPFSNNVTKTVIGQTEGPTPYDILRIDISLNRKTPPTQRRRKPRIFVCAGTHGGEKLSVYTTYLFFKLLLENPNKDEIIDALRTNYDWTLIPLVNPYALNVGNVNGTESVRWNHNGVDINRNFDYRWTEYADGGAGSQSYKGTAPFSEKESQLVRDTFNAIKTDTVLFIDCHNFGSGVNIDYRAVWFASSFNTVQNAIYSLCDRLDAEIRKRYSYLADKDLLAFSDIDGSSPMSQAWMGNQQVVAMTIETDQSDYYNPTDPTSFNNNVITRSIETYVNTFYSMGKYAVDFYNNRMY</sequence>
<accession>A0A521BZY4</accession>
<feature type="domain" description="Peptidase M14" evidence="8">
    <location>
        <begin position="470"/>
        <end position="764"/>
    </location>
</feature>
<keyword evidence="5" id="KW-0862">Zinc</keyword>
<dbReference type="PANTHER" id="PTHR11705:SF143">
    <property type="entry name" value="SLL0236 PROTEIN"/>
    <property type="match status" value="1"/>
</dbReference>
<keyword evidence="3" id="KW-0645">Protease</keyword>
<keyword evidence="9" id="KW-0121">Carboxypeptidase</keyword>
<evidence type="ECO:0000313" key="9">
    <source>
        <dbReference type="EMBL" id="SMO52747.1"/>
    </source>
</evidence>
<evidence type="ECO:0000259" key="8">
    <source>
        <dbReference type="PROSITE" id="PS52035"/>
    </source>
</evidence>
<dbReference type="EMBL" id="FXTC01000002">
    <property type="protein sequence ID" value="SMO52747.1"/>
    <property type="molecule type" value="Genomic_DNA"/>
</dbReference>
<dbReference type="Proteomes" id="UP000316916">
    <property type="component" value="Unassembled WGS sequence"/>
</dbReference>
<dbReference type="CDD" id="cd00596">
    <property type="entry name" value="Peptidase_M14_like"/>
    <property type="match status" value="1"/>
</dbReference>
<proteinExistence type="inferred from homology"/>
<keyword evidence="10" id="KW-1185">Reference proteome</keyword>
<dbReference type="GO" id="GO:0004181">
    <property type="term" value="F:metallocarboxypeptidase activity"/>
    <property type="evidence" value="ECO:0007669"/>
    <property type="project" value="InterPro"/>
</dbReference>
<keyword evidence="4" id="KW-0378">Hydrolase</keyword>
<comment type="similarity">
    <text evidence="2 7">Belongs to the peptidase M14 family.</text>
</comment>
<evidence type="ECO:0000256" key="2">
    <source>
        <dbReference type="ARBA" id="ARBA00005988"/>
    </source>
</evidence>
<protein>
    <submittedName>
        <fullName evidence="9">Zinc carboxypeptidase</fullName>
    </submittedName>
</protein>
<organism evidence="9 10">
    <name type="scientific">Chryseobacterium rhizoplanae</name>
    <dbReference type="NCBI Taxonomy" id="1609531"/>
    <lineage>
        <taxon>Bacteria</taxon>
        <taxon>Pseudomonadati</taxon>
        <taxon>Bacteroidota</taxon>
        <taxon>Flavobacteriia</taxon>
        <taxon>Flavobacteriales</taxon>
        <taxon>Weeksellaceae</taxon>
        <taxon>Chryseobacterium group</taxon>
        <taxon>Chryseobacterium</taxon>
    </lineage>
</organism>
<dbReference type="Pfam" id="PF00246">
    <property type="entry name" value="Peptidase_M14"/>
    <property type="match status" value="1"/>
</dbReference>
<dbReference type="RefSeq" id="WP_142717293.1">
    <property type="nucleotide sequence ID" value="NZ_FXTC01000002.1"/>
</dbReference>
<evidence type="ECO:0000256" key="1">
    <source>
        <dbReference type="ARBA" id="ARBA00001947"/>
    </source>
</evidence>
<dbReference type="AlphaFoldDB" id="A0A521BZY4"/>
<dbReference type="GO" id="GO:0005615">
    <property type="term" value="C:extracellular space"/>
    <property type="evidence" value="ECO:0007669"/>
    <property type="project" value="TreeGrafter"/>
</dbReference>
<dbReference type="PROSITE" id="PS52035">
    <property type="entry name" value="PEPTIDASE_M14"/>
    <property type="match status" value="1"/>
</dbReference>
<name>A0A521BZY4_9FLAO</name>
<evidence type="ECO:0000256" key="3">
    <source>
        <dbReference type="ARBA" id="ARBA00022670"/>
    </source>
</evidence>
<dbReference type="SUPFAM" id="SSF53187">
    <property type="entry name" value="Zn-dependent exopeptidases"/>
    <property type="match status" value="1"/>
</dbReference>
<gene>
    <name evidence="9" type="ORF">SAMN06265171_102329</name>
</gene>
<reference evidence="9 10" key="1">
    <citation type="submission" date="2017-05" db="EMBL/GenBank/DDBJ databases">
        <authorList>
            <person name="Varghese N."/>
            <person name="Submissions S."/>
        </authorList>
    </citation>
    <scope>NUCLEOTIDE SEQUENCE [LARGE SCALE GENOMIC DNA]</scope>
    <source>
        <strain evidence="9 10">DSM 29371</strain>
    </source>
</reference>
<keyword evidence="6" id="KW-0482">Metalloprotease</keyword>
<dbReference type="SMART" id="SM00631">
    <property type="entry name" value="Zn_pept"/>
    <property type="match status" value="1"/>
</dbReference>
<evidence type="ECO:0000256" key="4">
    <source>
        <dbReference type="ARBA" id="ARBA00022801"/>
    </source>
</evidence>
<evidence type="ECO:0000256" key="7">
    <source>
        <dbReference type="PROSITE-ProRule" id="PRU01379"/>
    </source>
</evidence>
<dbReference type="GO" id="GO:0006508">
    <property type="term" value="P:proteolysis"/>
    <property type="evidence" value="ECO:0007669"/>
    <property type="project" value="UniProtKB-KW"/>
</dbReference>
<feature type="active site" description="Proton donor/acceptor" evidence="7">
    <location>
        <position position="736"/>
    </location>
</feature>
<comment type="cofactor">
    <cofactor evidence="1">
        <name>Zn(2+)</name>
        <dbReference type="ChEBI" id="CHEBI:29105"/>
    </cofactor>
</comment>
<dbReference type="InterPro" id="IPR000834">
    <property type="entry name" value="Peptidase_M14"/>
</dbReference>
<evidence type="ECO:0000256" key="6">
    <source>
        <dbReference type="ARBA" id="ARBA00023049"/>
    </source>
</evidence>